<dbReference type="AlphaFoldDB" id="A0ABD3CSQ0"/>
<organism evidence="1 2">
    <name type="scientific">Castilleja foliolosa</name>
    <dbReference type="NCBI Taxonomy" id="1961234"/>
    <lineage>
        <taxon>Eukaryota</taxon>
        <taxon>Viridiplantae</taxon>
        <taxon>Streptophyta</taxon>
        <taxon>Embryophyta</taxon>
        <taxon>Tracheophyta</taxon>
        <taxon>Spermatophyta</taxon>
        <taxon>Magnoliopsida</taxon>
        <taxon>eudicotyledons</taxon>
        <taxon>Gunneridae</taxon>
        <taxon>Pentapetalae</taxon>
        <taxon>asterids</taxon>
        <taxon>lamiids</taxon>
        <taxon>Lamiales</taxon>
        <taxon>Orobanchaceae</taxon>
        <taxon>Pedicularideae</taxon>
        <taxon>Castillejinae</taxon>
        <taxon>Castilleja</taxon>
    </lineage>
</organism>
<gene>
    <name evidence="1" type="ORF">CASFOL_026005</name>
</gene>
<protein>
    <submittedName>
        <fullName evidence="1">Uncharacterized protein</fullName>
    </submittedName>
</protein>
<dbReference type="InterPro" id="IPR039491">
    <property type="entry name" value="REX1-B"/>
</dbReference>
<accession>A0ABD3CSQ0</accession>
<dbReference type="Pfam" id="PF14966">
    <property type="entry name" value="DNA_repr_REX1B"/>
    <property type="match status" value="1"/>
</dbReference>
<comment type="caution">
    <text evidence="1">The sequence shown here is derived from an EMBL/GenBank/DDBJ whole genome shotgun (WGS) entry which is preliminary data.</text>
</comment>
<sequence>MSGIKEDFEKKVSLSETESSSETVIGLLRRFLSVQQRRALAYSRLKRGFEDYMISGSELVYQQLCSEITAEFNDCSKQVLKIESLFASPDSCREDLASLLRSVQAQEKEKLHLTATIQVLKKAGRPSERLVSHEKCKFGQSTGHECVHIKQITEVSGTEEAEADAEYDNALKEAVKGVQDSVVAINDYLEEIRYEIAEIESE</sequence>
<evidence type="ECO:0000313" key="2">
    <source>
        <dbReference type="Proteomes" id="UP001632038"/>
    </source>
</evidence>
<dbReference type="PANTHER" id="PTHR28309:SF1">
    <property type="entry name" value="REQUIRED FOR EXCISION 1-B DOMAIN-CONTAINING PROTEIN"/>
    <property type="match status" value="1"/>
</dbReference>
<keyword evidence="2" id="KW-1185">Reference proteome</keyword>
<name>A0ABD3CSQ0_9LAMI</name>
<reference evidence="2" key="1">
    <citation type="journal article" date="2024" name="IScience">
        <title>Strigolactones Initiate the Formation of Haustorium-like Structures in Castilleja.</title>
        <authorList>
            <person name="Buerger M."/>
            <person name="Peterson D."/>
            <person name="Chory J."/>
        </authorList>
    </citation>
    <scope>NUCLEOTIDE SEQUENCE [LARGE SCALE GENOMIC DNA]</scope>
</reference>
<dbReference type="Proteomes" id="UP001632038">
    <property type="component" value="Unassembled WGS sequence"/>
</dbReference>
<proteinExistence type="predicted"/>
<dbReference type="PANTHER" id="PTHR28309">
    <property type="entry name" value="REQUIRED FOR EXCISION 1-B DOMAIN-CONTAINING PROTEIN"/>
    <property type="match status" value="1"/>
</dbReference>
<dbReference type="EMBL" id="JAVIJP010000032">
    <property type="protein sequence ID" value="KAL3633021.1"/>
    <property type="molecule type" value="Genomic_DNA"/>
</dbReference>
<evidence type="ECO:0000313" key="1">
    <source>
        <dbReference type="EMBL" id="KAL3633021.1"/>
    </source>
</evidence>